<evidence type="ECO:0000313" key="6">
    <source>
        <dbReference type="Proteomes" id="UP001497623"/>
    </source>
</evidence>
<dbReference type="EMBL" id="CAXKWB010015223">
    <property type="protein sequence ID" value="CAL4113035.1"/>
    <property type="molecule type" value="Genomic_DNA"/>
</dbReference>
<dbReference type="Pfam" id="PF00201">
    <property type="entry name" value="UDPGT"/>
    <property type="match status" value="1"/>
</dbReference>
<keyword evidence="4" id="KW-1133">Transmembrane helix</keyword>
<keyword evidence="3" id="KW-0808">Transferase</keyword>
<keyword evidence="4" id="KW-0472">Membrane</keyword>
<reference evidence="5 6" key="1">
    <citation type="submission" date="2024-05" db="EMBL/GenBank/DDBJ databases">
        <authorList>
            <person name="Wallberg A."/>
        </authorList>
    </citation>
    <scope>NUCLEOTIDE SEQUENCE [LARGE SCALE GENOMIC DNA]</scope>
</reference>
<evidence type="ECO:0000256" key="2">
    <source>
        <dbReference type="ARBA" id="ARBA00022676"/>
    </source>
</evidence>
<protein>
    <recommendedName>
        <fullName evidence="7">UDP-glucuronosyltransferase</fullName>
    </recommendedName>
</protein>
<dbReference type="FunFam" id="3.40.50.2000:FF:000021">
    <property type="entry name" value="UDP-glucuronosyltransferase"/>
    <property type="match status" value="1"/>
</dbReference>
<dbReference type="GO" id="GO:0008194">
    <property type="term" value="F:UDP-glycosyltransferase activity"/>
    <property type="evidence" value="ECO:0007669"/>
    <property type="project" value="InterPro"/>
</dbReference>
<name>A0AAV2R509_MEGNR</name>
<sequence length="502" mass="57469">MKLWLVSTLILSWTPYLHTYNILMLAPFGSWSEYQLAKTIAETLTGVGHQVTLVSEFKSSRNSSVKEIVLGSPIIEEHNYFEWDIMTTLYFLKELQNRISHMMYTNENIMEIWKNRNKFDAIIAYSNGNEIVAPFLIDYEGAYIGLCAMGIESKQIVGQGNRLPTSVTPYVLTNFDENMTFFQRVVNLLIELIVNNSYDYGIVPEVQTLLENYFPGMPPVADLYMNFSLLLINSHFAMDGMYPLLPNQVEIGTLTARLPQPLSKELLEFIDAAENGVIYFSLGSVAKSTDIPKPQLVMLLEAFRQLPQHVIWKLEADHIEDLPSNVIIGKWLPQQDILGHPKTLLFISHCGIFGTQEAKYHGVPVLGVPISLDQYRNAAVLAKKGYGRVLNWSEMSVDSILENINTLINDTSYNLRIKAVSKALKDQMESPNERVLWWIEYAIRHKDAPHMQYAAKNLNFIQYHMIDVWVFLIAIMLLWLYLSSWCLRKCCNTCQGSKSKQE</sequence>
<dbReference type="InterPro" id="IPR050271">
    <property type="entry name" value="UDP-glycosyltransferase"/>
</dbReference>
<evidence type="ECO:0000256" key="1">
    <source>
        <dbReference type="ARBA" id="ARBA00009995"/>
    </source>
</evidence>
<comment type="similarity">
    <text evidence="1">Belongs to the UDP-glycosyltransferase family.</text>
</comment>
<feature type="transmembrane region" description="Helical" evidence="4">
    <location>
        <begin position="460"/>
        <end position="482"/>
    </location>
</feature>
<dbReference type="AlphaFoldDB" id="A0AAV2R509"/>
<comment type="caution">
    <text evidence="5">The sequence shown here is derived from an EMBL/GenBank/DDBJ whole genome shotgun (WGS) entry which is preliminary data.</text>
</comment>
<evidence type="ECO:0000256" key="4">
    <source>
        <dbReference type="SAM" id="Phobius"/>
    </source>
</evidence>
<accession>A0AAV2R509</accession>
<dbReference type="PANTHER" id="PTHR48043:SF145">
    <property type="entry name" value="FI06409P-RELATED"/>
    <property type="match status" value="1"/>
</dbReference>
<dbReference type="InterPro" id="IPR002213">
    <property type="entry name" value="UDP_glucos_trans"/>
</dbReference>
<organism evidence="5 6">
    <name type="scientific">Meganyctiphanes norvegica</name>
    <name type="common">Northern krill</name>
    <name type="synonym">Thysanopoda norvegica</name>
    <dbReference type="NCBI Taxonomy" id="48144"/>
    <lineage>
        <taxon>Eukaryota</taxon>
        <taxon>Metazoa</taxon>
        <taxon>Ecdysozoa</taxon>
        <taxon>Arthropoda</taxon>
        <taxon>Crustacea</taxon>
        <taxon>Multicrustacea</taxon>
        <taxon>Malacostraca</taxon>
        <taxon>Eumalacostraca</taxon>
        <taxon>Eucarida</taxon>
        <taxon>Euphausiacea</taxon>
        <taxon>Euphausiidae</taxon>
        <taxon>Meganyctiphanes</taxon>
    </lineage>
</organism>
<gene>
    <name evidence="5" type="ORF">MNOR_LOCUS20026</name>
</gene>
<dbReference type="Gene3D" id="3.40.50.2000">
    <property type="entry name" value="Glycogen Phosphorylase B"/>
    <property type="match status" value="1"/>
</dbReference>
<dbReference type="PANTHER" id="PTHR48043">
    <property type="entry name" value="EG:EG0003.4 PROTEIN-RELATED"/>
    <property type="match status" value="1"/>
</dbReference>
<keyword evidence="6" id="KW-1185">Reference proteome</keyword>
<dbReference type="Proteomes" id="UP001497623">
    <property type="component" value="Unassembled WGS sequence"/>
</dbReference>
<evidence type="ECO:0000256" key="3">
    <source>
        <dbReference type="ARBA" id="ARBA00022679"/>
    </source>
</evidence>
<keyword evidence="2" id="KW-0328">Glycosyltransferase</keyword>
<dbReference type="SUPFAM" id="SSF53756">
    <property type="entry name" value="UDP-Glycosyltransferase/glycogen phosphorylase"/>
    <property type="match status" value="1"/>
</dbReference>
<keyword evidence="4" id="KW-0812">Transmembrane</keyword>
<dbReference type="CDD" id="cd03784">
    <property type="entry name" value="GT1_Gtf-like"/>
    <property type="match status" value="1"/>
</dbReference>
<proteinExistence type="inferred from homology"/>
<evidence type="ECO:0008006" key="7">
    <source>
        <dbReference type="Google" id="ProtNLM"/>
    </source>
</evidence>
<evidence type="ECO:0000313" key="5">
    <source>
        <dbReference type="EMBL" id="CAL4113035.1"/>
    </source>
</evidence>